<name>A0A382CHD9_9ZZZZ</name>
<evidence type="ECO:0000256" key="3">
    <source>
        <dbReference type="ARBA" id="ARBA00022827"/>
    </source>
</evidence>
<dbReference type="Pfam" id="PF05199">
    <property type="entry name" value="GMC_oxred_C"/>
    <property type="match status" value="1"/>
</dbReference>
<organism evidence="6">
    <name type="scientific">marine metagenome</name>
    <dbReference type="NCBI Taxonomy" id="408172"/>
    <lineage>
        <taxon>unclassified sequences</taxon>
        <taxon>metagenomes</taxon>
        <taxon>ecological metagenomes</taxon>
    </lineage>
</organism>
<gene>
    <name evidence="6" type="ORF">METZ01_LOCUS177591</name>
</gene>
<dbReference type="SUPFAM" id="SSF51905">
    <property type="entry name" value="FAD/NAD(P)-binding domain"/>
    <property type="match status" value="1"/>
</dbReference>
<dbReference type="InterPro" id="IPR017896">
    <property type="entry name" value="4Fe4S_Fe-S-bd"/>
</dbReference>
<comment type="similarity">
    <text evidence="1">Belongs to the GMC oxidoreductase family.</text>
</comment>
<dbReference type="GO" id="GO:0016614">
    <property type="term" value="F:oxidoreductase activity, acting on CH-OH group of donors"/>
    <property type="evidence" value="ECO:0007669"/>
    <property type="project" value="InterPro"/>
</dbReference>
<dbReference type="EMBL" id="UINC01034223">
    <property type="protein sequence ID" value="SVB24737.1"/>
    <property type="molecule type" value="Genomic_DNA"/>
</dbReference>
<keyword evidence="2" id="KW-0285">Flavoprotein</keyword>
<dbReference type="PANTHER" id="PTHR46056">
    <property type="entry name" value="LONG-CHAIN-ALCOHOL OXIDASE"/>
    <property type="match status" value="1"/>
</dbReference>
<dbReference type="PANTHER" id="PTHR46056:SF12">
    <property type="entry name" value="LONG-CHAIN-ALCOHOL OXIDASE"/>
    <property type="match status" value="1"/>
</dbReference>
<keyword evidence="4" id="KW-0560">Oxidoreductase</keyword>
<evidence type="ECO:0000256" key="4">
    <source>
        <dbReference type="ARBA" id="ARBA00023002"/>
    </source>
</evidence>
<dbReference type="AlphaFoldDB" id="A0A382CHD9"/>
<dbReference type="InterPro" id="IPR007867">
    <property type="entry name" value="GMC_OxRtase_C"/>
</dbReference>
<evidence type="ECO:0000259" key="5">
    <source>
        <dbReference type="PROSITE" id="PS51379"/>
    </source>
</evidence>
<sequence>MAEKTNKKICLIEKGGYYEGSTFDQEELKARHLFADRGTRGCKDGSIAVRGGECVGGGTTVNVALCFDPIQSVWNRWKNQYGIDHYSFDSSSNDYGISGLNMLTSLQHVRERINVHEPHDKMVNDNNKLFAKGCESEGVSFKKFELNMKDCIGCGFCTLGCAYDRKMGTMITYIHDAIQKGVQVIHNCSIDKILISENNGSQTATKIDGKIVPADSKSLPNVYPSGPISISAKLIILSAGAIESPSLLMRSGHPDPAQTLGRGLIIHPSLPIIGVQNKRIVNYRGITGSMYSNHFYNSHGFYYECLFGHPIYAAGMIPGFGSSHFDLMKQYENINGFGVMLVDTPSHQNRVLWNRYKRKPEILYRLSESDKHRLRIAATKGVEIMFGTGAKEVMLPSEEIIGSLIRPHFQDREQATYCNELKFLPHQTSITSAHCQATVSMGEDHKMGILNSRCESKYVKNLIVCDSSSFPDSCGANPMVSIMTMARYQGTRISAELARYDL</sequence>
<dbReference type="GO" id="GO:0050660">
    <property type="term" value="F:flavin adenine dinucleotide binding"/>
    <property type="evidence" value="ECO:0007669"/>
    <property type="project" value="InterPro"/>
</dbReference>
<proteinExistence type="inferred from homology"/>
<dbReference type="InterPro" id="IPR036188">
    <property type="entry name" value="FAD/NAD-bd_sf"/>
</dbReference>
<evidence type="ECO:0000313" key="6">
    <source>
        <dbReference type="EMBL" id="SVB24737.1"/>
    </source>
</evidence>
<accession>A0A382CHD9</accession>
<protein>
    <recommendedName>
        <fullName evidence="5">4Fe-4S ferredoxin-type domain-containing protein</fullName>
    </recommendedName>
</protein>
<evidence type="ECO:0000256" key="2">
    <source>
        <dbReference type="ARBA" id="ARBA00022630"/>
    </source>
</evidence>
<dbReference type="PROSITE" id="PS51379">
    <property type="entry name" value="4FE4S_FER_2"/>
    <property type="match status" value="1"/>
</dbReference>
<keyword evidence="3" id="KW-0274">FAD</keyword>
<dbReference type="Pfam" id="PF00732">
    <property type="entry name" value="GMC_oxred_N"/>
    <property type="match status" value="1"/>
</dbReference>
<feature type="domain" description="4Fe-4S ferredoxin-type" evidence="5">
    <location>
        <begin position="142"/>
        <end position="164"/>
    </location>
</feature>
<reference evidence="6" key="1">
    <citation type="submission" date="2018-05" db="EMBL/GenBank/DDBJ databases">
        <authorList>
            <person name="Lanie J.A."/>
            <person name="Ng W.-L."/>
            <person name="Kazmierczak K.M."/>
            <person name="Andrzejewski T.M."/>
            <person name="Davidsen T.M."/>
            <person name="Wayne K.J."/>
            <person name="Tettelin H."/>
            <person name="Glass J.I."/>
            <person name="Rusch D."/>
            <person name="Podicherti R."/>
            <person name="Tsui H.-C.T."/>
            <person name="Winkler M.E."/>
        </authorList>
    </citation>
    <scope>NUCLEOTIDE SEQUENCE</scope>
</reference>
<dbReference type="InterPro" id="IPR000172">
    <property type="entry name" value="GMC_OxRdtase_N"/>
</dbReference>
<dbReference type="Gene3D" id="3.50.50.60">
    <property type="entry name" value="FAD/NAD(P)-binding domain"/>
    <property type="match status" value="2"/>
</dbReference>
<evidence type="ECO:0000256" key="1">
    <source>
        <dbReference type="ARBA" id="ARBA00010790"/>
    </source>
</evidence>